<protein>
    <submittedName>
        <fullName evidence="2">DUF3575 domain-containing protein</fullName>
    </submittedName>
</protein>
<dbReference type="Pfam" id="PF12099">
    <property type="entry name" value="DUF3575"/>
    <property type="match status" value="1"/>
</dbReference>
<dbReference type="InterPro" id="IPR011250">
    <property type="entry name" value="OMP/PagP_B-barrel"/>
</dbReference>
<dbReference type="Proteomes" id="UP000285777">
    <property type="component" value="Unassembled WGS sequence"/>
</dbReference>
<dbReference type="InterPro" id="IPR021958">
    <property type="entry name" value="DUF3575"/>
</dbReference>
<organism evidence="2 3">
    <name type="scientific">Phocaeicola vulgatus</name>
    <name type="common">Bacteroides vulgatus</name>
    <dbReference type="NCBI Taxonomy" id="821"/>
    <lineage>
        <taxon>Bacteria</taxon>
        <taxon>Pseudomonadati</taxon>
        <taxon>Bacteroidota</taxon>
        <taxon>Bacteroidia</taxon>
        <taxon>Bacteroidales</taxon>
        <taxon>Bacteroidaceae</taxon>
        <taxon>Phocaeicola</taxon>
    </lineage>
</organism>
<proteinExistence type="predicted"/>
<dbReference type="PROSITE" id="PS51257">
    <property type="entry name" value="PROKAR_LIPOPROTEIN"/>
    <property type="match status" value="1"/>
</dbReference>
<name>A0A415BSH5_PHOVU</name>
<accession>A0A415BSH5</accession>
<feature type="region of interest" description="Disordered" evidence="1">
    <location>
        <begin position="209"/>
        <end position="233"/>
    </location>
</feature>
<dbReference type="SUPFAM" id="SSF56925">
    <property type="entry name" value="OMPA-like"/>
    <property type="match status" value="1"/>
</dbReference>
<feature type="compositionally biased region" description="Basic and acidic residues" evidence="1">
    <location>
        <begin position="209"/>
        <end position="219"/>
    </location>
</feature>
<comment type="caution">
    <text evidence="2">The sequence shown here is derived from an EMBL/GenBank/DDBJ whole genome shotgun (WGS) entry which is preliminary data.</text>
</comment>
<reference evidence="2 3" key="1">
    <citation type="submission" date="2018-08" db="EMBL/GenBank/DDBJ databases">
        <title>A genome reference for cultivated species of the human gut microbiota.</title>
        <authorList>
            <person name="Zou Y."/>
            <person name="Xue W."/>
            <person name="Luo G."/>
        </authorList>
    </citation>
    <scope>NUCLEOTIDE SEQUENCE [LARGE SCALE GENOMIC DNA]</scope>
    <source>
        <strain evidence="2 3">AM13-21</strain>
    </source>
</reference>
<evidence type="ECO:0000313" key="3">
    <source>
        <dbReference type="Proteomes" id="UP000285777"/>
    </source>
</evidence>
<dbReference type="EMBL" id="QRLF01000011">
    <property type="protein sequence ID" value="RHI92143.1"/>
    <property type="molecule type" value="Genomic_DNA"/>
</dbReference>
<sequence length="397" mass="44531">MRNKELKPIIVFILILLSCVQPIIAQEKTDTTYLFRFVADKDMFYSPWNGNGEQLARLLKCVDENRSAIESGQMYLLVTSYDTDGNAGQPATEVAKVRRNRVKSELIMRGKIKEAHFVTDKSLSEAWTDAMGNKLRNVVVVTLPASVGKVAEIAGTEAAAKVEAYNEEVSGEAERGRIAAEKARIQAGEARMKAEEERIRQEEARIAEEKAEAGRKATEAELTDAEETTSKIQKEPEQYRLALRANLLRWATLTPELGLEWRINSSWGIVANGSWTSWSWNGKDRRYALWEVMPEVRYYIGEKKAGYVGAMFKAGQFNYKLSETGKQGDLIGGGITGGYQLKLNKALSMDFNLGLGYLNADYEKYKVIDGVRVRQGKESKDWWGPVSAGVTLVWTIF</sequence>
<evidence type="ECO:0000313" key="2">
    <source>
        <dbReference type="EMBL" id="RHI92143.1"/>
    </source>
</evidence>
<dbReference type="RefSeq" id="WP_118290591.1">
    <property type="nucleotide sequence ID" value="NZ_QRLF01000011.1"/>
</dbReference>
<evidence type="ECO:0000256" key="1">
    <source>
        <dbReference type="SAM" id="MobiDB-lite"/>
    </source>
</evidence>
<gene>
    <name evidence="2" type="ORF">DW150_08035</name>
</gene>
<dbReference type="AlphaFoldDB" id="A0A415BSH5"/>